<evidence type="ECO:0000313" key="1">
    <source>
        <dbReference type="EMBL" id="KAG7388523.1"/>
    </source>
</evidence>
<dbReference type="Proteomes" id="UP000694044">
    <property type="component" value="Unassembled WGS sequence"/>
</dbReference>
<dbReference type="OrthoDB" id="119566at2759"/>
<evidence type="ECO:0000313" key="2">
    <source>
        <dbReference type="Proteomes" id="UP000694044"/>
    </source>
</evidence>
<accession>A0A8T1W8R5</accession>
<keyword evidence="2" id="KW-1185">Reference proteome</keyword>
<protein>
    <submittedName>
        <fullName evidence="1">Uncharacterized protein</fullName>
    </submittedName>
</protein>
<sequence length="231" mass="25794">MPIGDDYGTQILSADDEESYESMDDATVPSTLLSTVQTMPVLSPSSAEQAVTSMIADVSRAAVAHAGHSPHLNVGKVLPSGVPTLLREFYVLTTKVSKAIGNEMRADVYRLGVEMIAKSPHGRSVLERTEFYCNDITGLCFSRISPYEQAAIVFWNNILFEPVTTEYVKHELSAMIQSRRFICTARVCPRHHEPCFAEFCSSFELFEEVDIACSWKAETQPAYIYRSLQCY</sequence>
<dbReference type="AlphaFoldDB" id="A0A8T1W8R5"/>
<dbReference type="EMBL" id="JAGDFM010000059">
    <property type="protein sequence ID" value="KAG7388523.1"/>
    <property type="molecule type" value="Genomic_DNA"/>
</dbReference>
<reference evidence="1" key="1">
    <citation type="submission" date="2021-02" db="EMBL/GenBank/DDBJ databases">
        <authorList>
            <person name="Palmer J.M."/>
        </authorList>
    </citation>
    <scope>NUCLEOTIDE SEQUENCE</scope>
    <source>
        <strain evidence="1">SCRP734</strain>
    </source>
</reference>
<organism evidence="1 2">
    <name type="scientific">Phytophthora pseudosyringae</name>
    <dbReference type="NCBI Taxonomy" id="221518"/>
    <lineage>
        <taxon>Eukaryota</taxon>
        <taxon>Sar</taxon>
        <taxon>Stramenopiles</taxon>
        <taxon>Oomycota</taxon>
        <taxon>Peronosporomycetes</taxon>
        <taxon>Peronosporales</taxon>
        <taxon>Peronosporaceae</taxon>
        <taxon>Phytophthora</taxon>
    </lineage>
</organism>
<gene>
    <name evidence="1" type="ORF">PHYPSEUDO_012309</name>
</gene>
<name>A0A8T1W8R5_9STRA</name>
<comment type="caution">
    <text evidence="1">The sequence shown here is derived from an EMBL/GenBank/DDBJ whole genome shotgun (WGS) entry which is preliminary data.</text>
</comment>
<proteinExistence type="predicted"/>